<feature type="region of interest" description="Disordered" evidence="10">
    <location>
        <begin position="391"/>
        <end position="433"/>
    </location>
</feature>
<feature type="region of interest" description="Disordered" evidence="10">
    <location>
        <begin position="1121"/>
        <end position="1149"/>
    </location>
</feature>
<keyword evidence="3" id="KW-0255">Endonuclease</keyword>
<dbReference type="GO" id="GO:0006310">
    <property type="term" value="P:DNA recombination"/>
    <property type="evidence" value="ECO:0007669"/>
    <property type="project" value="UniProtKB-KW"/>
</dbReference>
<dbReference type="EMBL" id="LHPF02000001">
    <property type="protein sequence ID" value="PSC76202.1"/>
    <property type="molecule type" value="Genomic_DNA"/>
</dbReference>
<evidence type="ECO:0000256" key="5">
    <source>
        <dbReference type="ARBA" id="ARBA00022842"/>
    </source>
</evidence>
<keyword evidence="4" id="KW-0378">Hydrolase</keyword>
<keyword evidence="8" id="KW-0548">Nucleotidyltransferase</keyword>
<evidence type="ECO:0000313" key="14">
    <source>
        <dbReference type="Proteomes" id="UP000239649"/>
    </source>
</evidence>
<evidence type="ECO:0000256" key="4">
    <source>
        <dbReference type="ARBA" id="ARBA00022801"/>
    </source>
</evidence>
<feature type="compositionally biased region" description="Low complexity" evidence="10">
    <location>
        <begin position="1121"/>
        <end position="1130"/>
    </location>
</feature>
<dbReference type="GO" id="GO:0015074">
    <property type="term" value="P:DNA integration"/>
    <property type="evidence" value="ECO:0007669"/>
    <property type="project" value="UniProtKB-KW"/>
</dbReference>
<keyword evidence="6" id="KW-0229">DNA integration</keyword>
<dbReference type="GO" id="GO:0046872">
    <property type="term" value="F:metal ion binding"/>
    <property type="evidence" value="ECO:0007669"/>
    <property type="project" value="UniProtKB-KW"/>
</dbReference>
<keyword evidence="9" id="KW-0233">DNA recombination</keyword>
<keyword evidence="2" id="KW-0479">Metal-binding</keyword>
<feature type="region of interest" description="Disordered" evidence="10">
    <location>
        <begin position="42"/>
        <end position="64"/>
    </location>
</feature>
<evidence type="ECO:0000256" key="2">
    <source>
        <dbReference type="ARBA" id="ARBA00022723"/>
    </source>
</evidence>
<feature type="domain" description="Integrase catalytic" evidence="12">
    <location>
        <begin position="202"/>
        <end position="368"/>
    </location>
</feature>
<organism evidence="13 14">
    <name type="scientific">Micractinium conductrix</name>
    <dbReference type="NCBI Taxonomy" id="554055"/>
    <lineage>
        <taxon>Eukaryota</taxon>
        <taxon>Viridiplantae</taxon>
        <taxon>Chlorophyta</taxon>
        <taxon>core chlorophytes</taxon>
        <taxon>Trebouxiophyceae</taxon>
        <taxon>Chlorellales</taxon>
        <taxon>Chlorellaceae</taxon>
        <taxon>Chlorella clade</taxon>
        <taxon>Micractinium</taxon>
    </lineage>
</organism>
<evidence type="ECO:0000256" key="3">
    <source>
        <dbReference type="ARBA" id="ARBA00022759"/>
    </source>
</evidence>
<dbReference type="InterPro" id="IPR056230">
    <property type="entry name" value="TMEM62_C"/>
</dbReference>
<dbReference type="STRING" id="554055.A0A2P6VQ44"/>
<dbReference type="Gene3D" id="3.30.420.10">
    <property type="entry name" value="Ribonuclease H-like superfamily/Ribonuclease H"/>
    <property type="match status" value="1"/>
</dbReference>
<keyword evidence="11" id="KW-1133">Transmembrane helix</keyword>
<keyword evidence="7" id="KW-0695">RNA-directed DNA polymerase</keyword>
<proteinExistence type="predicted"/>
<dbReference type="GO" id="GO:0003964">
    <property type="term" value="F:RNA-directed DNA polymerase activity"/>
    <property type="evidence" value="ECO:0007669"/>
    <property type="project" value="UniProtKB-KW"/>
</dbReference>
<dbReference type="InterPro" id="IPR036397">
    <property type="entry name" value="RNaseH_sf"/>
</dbReference>
<sequence>MAAAAAVKQQLEDNWSNSRQHNVFPLAQIDYIMRRKRAQQGLTVTQAPAASGRRRRGAGGDQEDAELVLPRWDVEPKELSNRLLRQFHLDKTIDGKEVLLRSVSRNDELGIAVSRKVLVVAAEEVPAFFAKHHGIQGQGWNSPARLFHHLHHAVPTQLMPAPGGQPRLVHGAEGFTVETAKAWCTECPVRADMAAKKPAEKRVVHPIVAIMTLMHLAADLIDLGAGRDERYRYVLVVIDVFSRYCWLYPLASKTTIGVARHLYFQFMRTQVPAKLQTDNGLEFCGKEVKELCELFNVRHAKSMPGHPETNGCVERKNRELKNKIRALLMACPLFDWAFHVLTVMQMVNNSPTSALGGMAPTKALFGTLPSNMNLPLLDDIVRLLGFTSSAEANDADTPPAPATRKGSAAQPKRRRTLSELVLPSDSEDEASDDAALDEATLQIAATASPLGRRSTRTNAGGRLSQLVADELLDEAGEVPTRALPQRATAMRSPSGKRRAATSLLDQLAAIAAECDAAAILTAHHGAHQEQVLALHVRNRQRIRSQGGKGGAEFDIGDAVLLKPASMGKVGTSTIQRKRLTCRVVGVAEQTGKYHLRCNTGLLKGTYGGGEVLRPAPAESAAELNFAADADSSEAPLVTLTAALLASHSVSAVFSGHLHSSFGERLHRVHATPAGGRMAELETAAWKDDRRFRLVGLDGGALTFLDLFFHTSHAPRMPRRSDAAAMQDAAATPRLALQQGSEAGEEAAAAAGEGGAGEAAEAAAQGWVRALVFELGGGDGGDGAAGSAGDGSAGQLEVELAGYLPGGVQLFRKPMQQVPAGSGGNSSGSSAGSGPLLFAAQGDTTVICVGSAGDPEKRCLPPAELAYIQASVKGPSGRTSRSPRQPVALRCAHLAASHQRCWVAAVEGELLPLGVTFLEWLGLAFNWPVLVHRLFLLVWAFQVGAMLVAPRVLGRAVLPRIAASPLLQCHAPDRHPANTPRGSASGGSGGAVAAAARAVLSHLLWPIAALFLCASVTEVWATLLCYSAYLLVGPWLLYTALSGRPLAMLFHYGVMLPGEASAPAGGRAGSSSSGGGWHFHGTPDTMFVSLAHSLMCLLPATLWVACVVGRRLQLQPYSYRAVSRSSSGSDSSSEERRRMEAGSHGSSASLRCGSGGAAAPACGRFSFSLLQLVALAGIAAFNWAAIYLKAYLLMGAAAVLASPGLAWTLPLALLLVVAWGGPRRPCGAAAKGE</sequence>
<dbReference type="AlphaFoldDB" id="A0A2P6VQ44"/>
<keyword evidence="8" id="KW-0808">Transferase</keyword>
<dbReference type="PROSITE" id="PS50994">
    <property type="entry name" value="INTEGRASE"/>
    <property type="match status" value="1"/>
</dbReference>
<dbReference type="GO" id="GO:0003887">
    <property type="term" value="F:DNA-directed DNA polymerase activity"/>
    <property type="evidence" value="ECO:0007669"/>
    <property type="project" value="UniProtKB-KW"/>
</dbReference>
<dbReference type="Pfam" id="PF24394">
    <property type="entry name" value="TMEM62_C"/>
    <property type="match status" value="1"/>
</dbReference>
<keyword evidence="8" id="KW-0239">DNA-directed DNA polymerase</keyword>
<reference evidence="13 14" key="1">
    <citation type="journal article" date="2018" name="Plant J.">
        <title>Genome sequences of Chlorella sorokiniana UTEX 1602 and Micractinium conductrix SAG 241.80: implications to maltose excretion by a green alga.</title>
        <authorList>
            <person name="Arriola M.B."/>
            <person name="Velmurugan N."/>
            <person name="Zhang Y."/>
            <person name="Plunkett M.H."/>
            <person name="Hondzo H."/>
            <person name="Barney B.M."/>
        </authorList>
    </citation>
    <scope>NUCLEOTIDE SEQUENCE [LARGE SCALE GENOMIC DNA]</scope>
    <source>
        <strain evidence="13 14">SAG 241.80</strain>
    </source>
</reference>
<comment type="caution">
    <text evidence="13">The sequence shown here is derived from an EMBL/GenBank/DDBJ whole genome shotgun (WGS) entry which is preliminary data.</text>
</comment>
<evidence type="ECO:0000256" key="10">
    <source>
        <dbReference type="SAM" id="MobiDB-lite"/>
    </source>
</evidence>
<keyword evidence="1" id="KW-0540">Nuclease</keyword>
<evidence type="ECO:0000313" key="13">
    <source>
        <dbReference type="EMBL" id="PSC76202.1"/>
    </source>
</evidence>
<dbReference type="GO" id="GO:0016787">
    <property type="term" value="F:hydrolase activity"/>
    <property type="evidence" value="ECO:0007669"/>
    <property type="project" value="UniProtKB-KW"/>
</dbReference>
<evidence type="ECO:0000256" key="9">
    <source>
        <dbReference type="ARBA" id="ARBA00023172"/>
    </source>
</evidence>
<feature type="transmembrane region" description="Helical" evidence="11">
    <location>
        <begin position="1168"/>
        <end position="1187"/>
    </location>
</feature>
<dbReference type="GO" id="GO:0003676">
    <property type="term" value="F:nucleic acid binding"/>
    <property type="evidence" value="ECO:0007669"/>
    <property type="project" value="InterPro"/>
</dbReference>
<evidence type="ECO:0000256" key="1">
    <source>
        <dbReference type="ARBA" id="ARBA00022722"/>
    </source>
</evidence>
<keyword evidence="14" id="KW-1185">Reference proteome</keyword>
<gene>
    <name evidence="13" type="primary">g295</name>
    <name evidence="13" type="ORF">C2E20_0295</name>
</gene>
<dbReference type="InterPro" id="IPR001584">
    <property type="entry name" value="Integrase_cat-core"/>
</dbReference>
<feature type="transmembrane region" description="Helical" evidence="11">
    <location>
        <begin position="1085"/>
        <end position="1107"/>
    </location>
</feature>
<dbReference type="SUPFAM" id="SSF53098">
    <property type="entry name" value="Ribonuclease H-like"/>
    <property type="match status" value="1"/>
</dbReference>
<dbReference type="InterPro" id="IPR039537">
    <property type="entry name" value="Retrotran_Ty1/copia-like"/>
</dbReference>
<feature type="transmembrane region" description="Helical" evidence="11">
    <location>
        <begin position="1193"/>
        <end position="1218"/>
    </location>
</feature>
<name>A0A2P6VQ44_9CHLO</name>
<dbReference type="Pfam" id="PF00665">
    <property type="entry name" value="rve"/>
    <property type="match status" value="1"/>
</dbReference>
<dbReference type="PANTHER" id="PTHR42648:SF11">
    <property type="entry name" value="TRANSPOSON TY4-P GAG-POL POLYPROTEIN"/>
    <property type="match status" value="1"/>
</dbReference>
<evidence type="ECO:0000259" key="12">
    <source>
        <dbReference type="PROSITE" id="PS50994"/>
    </source>
</evidence>
<dbReference type="GO" id="GO:0004519">
    <property type="term" value="F:endonuclease activity"/>
    <property type="evidence" value="ECO:0007669"/>
    <property type="project" value="UniProtKB-KW"/>
</dbReference>
<evidence type="ECO:0000256" key="7">
    <source>
        <dbReference type="ARBA" id="ARBA00022918"/>
    </source>
</evidence>
<keyword evidence="11" id="KW-0472">Membrane</keyword>
<dbReference type="InterPro" id="IPR012337">
    <property type="entry name" value="RNaseH-like_sf"/>
</dbReference>
<keyword evidence="11" id="KW-0812">Transmembrane</keyword>
<keyword evidence="5" id="KW-0460">Magnesium</keyword>
<accession>A0A2P6VQ44</accession>
<evidence type="ECO:0000256" key="8">
    <source>
        <dbReference type="ARBA" id="ARBA00022932"/>
    </source>
</evidence>
<evidence type="ECO:0000256" key="6">
    <source>
        <dbReference type="ARBA" id="ARBA00022908"/>
    </source>
</evidence>
<protein>
    <submittedName>
        <fullName evidence="13">KRAB-A domain-containing 2-like</fullName>
    </submittedName>
</protein>
<dbReference type="Proteomes" id="UP000239649">
    <property type="component" value="Unassembled WGS sequence"/>
</dbReference>
<dbReference type="PANTHER" id="PTHR42648">
    <property type="entry name" value="TRANSPOSASE, PUTATIVE-RELATED"/>
    <property type="match status" value="1"/>
</dbReference>
<evidence type="ECO:0000256" key="11">
    <source>
        <dbReference type="SAM" id="Phobius"/>
    </source>
</evidence>
<dbReference type="OrthoDB" id="2016337at2759"/>